<dbReference type="PROSITE" id="PS51222">
    <property type="entry name" value="DCD"/>
    <property type="match status" value="1"/>
</dbReference>
<protein>
    <submittedName>
        <fullName evidence="2">Gda-1 protein</fullName>
    </submittedName>
</protein>
<dbReference type="SMART" id="SM00767">
    <property type="entry name" value="DCD"/>
    <property type="match status" value="1"/>
</dbReference>
<dbReference type="AlphaFoldDB" id="O49932"/>
<organism evidence="2">
    <name type="scientific">Pisum sativum</name>
    <name type="common">Garden pea</name>
    <name type="synonym">Lathyrus oleraceus</name>
    <dbReference type="NCBI Taxonomy" id="3888"/>
    <lineage>
        <taxon>Eukaryota</taxon>
        <taxon>Viridiplantae</taxon>
        <taxon>Streptophyta</taxon>
        <taxon>Embryophyta</taxon>
        <taxon>Tracheophyta</taxon>
        <taxon>Spermatophyta</taxon>
        <taxon>Magnoliopsida</taxon>
        <taxon>eudicotyledons</taxon>
        <taxon>Gunneridae</taxon>
        <taxon>Pentapetalae</taxon>
        <taxon>rosids</taxon>
        <taxon>fabids</taxon>
        <taxon>Fabales</taxon>
        <taxon>Fabaceae</taxon>
        <taxon>Papilionoideae</taxon>
        <taxon>50 kb inversion clade</taxon>
        <taxon>NPAAA clade</taxon>
        <taxon>Hologalegina</taxon>
        <taxon>IRL clade</taxon>
        <taxon>Fabeae</taxon>
        <taxon>Lathyrus</taxon>
    </lineage>
</organism>
<dbReference type="PANTHER" id="PTHR46034">
    <property type="match status" value="1"/>
</dbReference>
<dbReference type="PANTHER" id="PTHR46034:SF12">
    <property type="entry name" value="B2 PROTEIN"/>
    <property type="match status" value="1"/>
</dbReference>
<name>O49932_PEA</name>
<feature type="domain" description="DCD" evidence="1">
    <location>
        <begin position="1"/>
        <end position="122"/>
    </location>
</feature>
<dbReference type="InterPro" id="IPR044832">
    <property type="entry name" value="NRP-like"/>
</dbReference>
<accession>O49932</accession>
<reference evidence="2" key="1">
    <citation type="journal article" date="1998" name="Mol. Gen. Genet.">
        <title>Molecular cloning and analysis of a pea cDNA that is expressed in darkness and very rapidly induced by gibberellic acid.</title>
        <authorList>
            <person name="Li H.Y."/>
            <person name="Guo Z.F."/>
            <person name="Zhu Y.X."/>
        </authorList>
    </citation>
    <scope>NUCLEOTIDE SEQUENCE</scope>
    <source>
        <strain evidence="2">G2</strain>
    </source>
</reference>
<dbReference type="EMBL" id="Y14677">
    <property type="protein sequence ID" value="CAA74993.1"/>
    <property type="molecule type" value="mRNA"/>
</dbReference>
<dbReference type="Pfam" id="PF10539">
    <property type="entry name" value="Dev_Cell_Death"/>
    <property type="match status" value="1"/>
</dbReference>
<evidence type="ECO:0000313" key="2">
    <source>
        <dbReference type="EMBL" id="CAA74993.1"/>
    </source>
</evidence>
<dbReference type="InterPro" id="IPR013989">
    <property type="entry name" value="Dev_and_cell_death_domain"/>
</dbReference>
<dbReference type="GO" id="GO:0034976">
    <property type="term" value="P:response to endoplasmic reticulum stress"/>
    <property type="evidence" value="ECO:0007669"/>
    <property type="project" value="InterPro"/>
</dbReference>
<sequence>MQEDLKRQLFGLPPRYRDSVRAITPGLPLFLYNYTTHQLHGIFEATCFGGSNIDPTAWEDKKMPKAKSKVPSSGKNSVSERICTALERKIHSGQFLLLMMVPSFALSCQFQRTLDPDGSYVEQSWFLQPKEIIPSFKNNISGFSVHAVCFWQIFHEAYSLESSVWRIIFGKLGVNMFVKSSSYVLNKCLLCPLKLHCSYCIYHLMIDWYGIIEMTVCIVEVKSLCETEKEKTCKSIVIVQSYIDLFEVILCYIF</sequence>
<evidence type="ECO:0000259" key="1">
    <source>
        <dbReference type="PROSITE" id="PS51222"/>
    </source>
</evidence>
<proteinExistence type="evidence at transcript level"/>
<gene>
    <name evidence="2" type="primary">gda-1</name>
</gene>
<reference evidence="2" key="2">
    <citation type="submission" date="1999-01" db="EMBL/GenBank/DDBJ databases">
        <authorList>
            <person name="Zhu Y."/>
        </authorList>
    </citation>
    <scope>NUCLEOTIDE SEQUENCE</scope>
    <source>
        <strain evidence="2">G2</strain>
    </source>
</reference>
<dbReference type="PIR" id="T06822">
    <property type="entry name" value="T06822"/>
</dbReference>